<dbReference type="InterPro" id="IPR006569">
    <property type="entry name" value="CID_dom"/>
</dbReference>
<evidence type="ECO:0000259" key="1">
    <source>
        <dbReference type="Pfam" id="PF04818"/>
    </source>
</evidence>
<proteinExistence type="predicted"/>
<accession>A0A8V0XZ41</accession>
<feature type="domain" description="CID" evidence="1">
    <location>
        <begin position="12"/>
        <end position="56"/>
    </location>
</feature>
<dbReference type="Pfam" id="PF04818">
    <property type="entry name" value="CID"/>
    <property type="match status" value="1"/>
</dbReference>
<dbReference type="Gene3D" id="1.25.40.90">
    <property type="match status" value="1"/>
</dbReference>
<organism evidence="2 3">
    <name type="scientific">Gallus gallus</name>
    <name type="common">Chicken</name>
    <dbReference type="NCBI Taxonomy" id="9031"/>
    <lineage>
        <taxon>Eukaryota</taxon>
        <taxon>Metazoa</taxon>
        <taxon>Chordata</taxon>
        <taxon>Craniata</taxon>
        <taxon>Vertebrata</taxon>
        <taxon>Euteleostomi</taxon>
        <taxon>Archelosauria</taxon>
        <taxon>Archosauria</taxon>
        <taxon>Dinosauria</taxon>
        <taxon>Saurischia</taxon>
        <taxon>Theropoda</taxon>
        <taxon>Coelurosauria</taxon>
        <taxon>Aves</taxon>
        <taxon>Neognathae</taxon>
        <taxon>Galloanserae</taxon>
        <taxon>Galliformes</taxon>
        <taxon>Phasianidae</taxon>
        <taxon>Phasianinae</taxon>
        <taxon>Gallus</taxon>
    </lineage>
</organism>
<dbReference type="AlphaFoldDB" id="A0A8V0XZ41"/>
<name>A0A8V0XZ41_CHICK</name>
<dbReference type="Ensembl" id="ENSGALT00010019746.1">
    <property type="protein sequence ID" value="ENSGALP00010011294.1"/>
    <property type="gene ID" value="ENSGALG00010008256.1"/>
</dbReference>
<reference evidence="2" key="3">
    <citation type="submission" date="2025-09" db="UniProtKB">
        <authorList>
            <consortium name="Ensembl"/>
        </authorList>
    </citation>
    <scope>IDENTIFICATION</scope>
    <source>
        <strain evidence="2">broiler</strain>
    </source>
</reference>
<evidence type="ECO:0000313" key="3">
    <source>
        <dbReference type="Proteomes" id="UP000000539"/>
    </source>
</evidence>
<evidence type="ECO:0000313" key="2">
    <source>
        <dbReference type="Ensembl" id="ENSGALP00010011294.1"/>
    </source>
</evidence>
<dbReference type="Proteomes" id="UP000000539">
    <property type="component" value="Chromosome 2"/>
</dbReference>
<keyword evidence="3" id="KW-1185">Reference proteome</keyword>
<protein>
    <recommendedName>
        <fullName evidence="1">CID domain-containing protein</fullName>
    </recommendedName>
</protein>
<reference evidence="2" key="2">
    <citation type="submission" date="2025-08" db="UniProtKB">
        <authorList>
            <consortium name="Ensembl"/>
        </authorList>
    </citation>
    <scope>IDENTIFICATION</scope>
    <source>
        <strain evidence="2">broiler</strain>
    </source>
</reference>
<reference evidence="2" key="1">
    <citation type="submission" date="2020-11" db="EMBL/GenBank/DDBJ databases">
        <title>Gallus gallus (Chicken) genome, bGalGal1, GRCg7b, maternal haplotype autosomes + Z &amp; W.</title>
        <authorList>
            <person name="Warren W."/>
            <person name="Formenti G."/>
            <person name="Fedrigo O."/>
            <person name="Haase B."/>
            <person name="Mountcastle J."/>
            <person name="Balacco J."/>
            <person name="Tracey A."/>
            <person name="Schneider V."/>
            <person name="Okimoto R."/>
            <person name="Cheng H."/>
            <person name="Hawken R."/>
            <person name="Howe K."/>
            <person name="Jarvis E.D."/>
        </authorList>
    </citation>
    <scope>NUCLEOTIDE SEQUENCE [LARGE SCALE GENOMIC DNA]</scope>
    <source>
        <strain evidence="2">Broiler</strain>
    </source>
</reference>
<dbReference type="InterPro" id="IPR008942">
    <property type="entry name" value="ENTH_VHS"/>
</dbReference>
<sequence length="71" mass="8490">MSFWRESAQQKALKCKLSELSNSQQRVQTLILWLIHHHKHSVLISAWEQELWKNELAFFALRNYDCAFCVV</sequence>
<dbReference type="GeneTree" id="ENSGT01130000280099"/>